<dbReference type="EMBL" id="MF101424">
    <property type="protein sequence ID" value="ARW62796.1"/>
    <property type="molecule type" value="Genomic_DNA"/>
</dbReference>
<dbReference type="GO" id="GO:0016757">
    <property type="term" value="F:glycosyltransferase activity"/>
    <property type="evidence" value="ECO:0007669"/>
    <property type="project" value="UniProtKB-KW"/>
</dbReference>
<geneLocation type="chloroplast" evidence="1"/>
<sequence length="195" mass="23176">MQLNIYKISHPIIKILSTSILNGTKNSYIYENHYRYLGFLLLYEILRKYINIQEVYVKLLYSVKYFDVINSKSKYLILTDLSKTYQMIIDIKNLIPNLNIVNVNYDNPENIVNSINNVKIEYWNTDIFIIEEKTTDKKIIKLIEYLEIQKNIPLEKINICSISSNNYILNKLGNQYPKLKVYTTKIIYNNKNLNN</sequence>
<keyword evidence="1" id="KW-0150">Chloroplast</keyword>
<gene>
    <name evidence="1" type="primary">upp</name>
</gene>
<keyword evidence="1" id="KW-0328">Glycosyltransferase</keyword>
<dbReference type="Gene3D" id="3.40.50.2020">
    <property type="match status" value="1"/>
</dbReference>
<accession>A0A1Z1M9Z4</accession>
<protein>
    <submittedName>
        <fullName evidence="1">Uracil phosphoribosyltransferase</fullName>
    </submittedName>
</protein>
<keyword evidence="1" id="KW-0934">Plastid</keyword>
<dbReference type="RefSeq" id="YP_009394234.1">
    <property type="nucleotide sequence ID" value="NC_035271.1"/>
</dbReference>
<dbReference type="InterPro" id="IPR029057">
    <property type="entry name" value="PRTase-like"/>
</dbReference>
<name>A0A1Z1M9Z4_RHOCN</name>
<dbReference type="SUPFAM" id="SSF53271">
    <property type="entry name" value="PRTase-like"/>
    <property type="match status" value="1"/>
</dbReference>
<keyword evidence="1" id="KW-0808">Transferase</keyword>
<evidence type="ECO:0000313" key="1">
    <source>
        <dbReference type="EMBL" id="ARW62796.1"/>
    </source>
</evidence>
<organism evidence="1">
    <name type="scientific">Rhodomela confervoides</name>
    <name type="common">Red alga</name>
    <dbReference type="NCBI Taxonomy" id="35163"/>
    <lineage>
        <taxon>Eukaryota</taxon>
        <taxon>Rhodophyta</taxon>
        <taxon>Florideophyceae</taxon>
        <taxon>Rhodymeniophycidae</taxon>
        <taxon>Ceramiales</taxon>
        <taxon>Rhodomelaceae</taxon>
        <taxon>Rhodomela</taxon>
    </lineage>
</organism>
<dbReference type="AlphaFoldDB" id="A0A1Z1M9Z4"/>
<proteinExistence type="predicted"/>
<dbReference type="GeneID" id="33356060"/>
<reference evidence="1" key="1">
    <citation type="journal article" date="2017" name="J. Phycol.">
        <title>Analysis of chloroplast genomes and a supermatrix inform reclassification of the Rhodomelaceae (Rhodophyta).</title>
        <authorList>
            <person name="Diaz-Tapia P."/>
            <person name="Maggs C.A."/>
            <person name="West J.A."/>
            <person name="Verbruggen H."/>
        </authorList>
    </citation>
    <scope>NUCLEOTIDE SEQUENCE</scope>
    <source>
        <strain evidence="1">PD508</strain>
    </source>
</reference>